<dbReference type="Pfam" id="PF01590">
    <property type="entry name" value="GAF"/>
    <property type="match status" value="1"/>
</dbReference>
<dbReference type="SMART" id="SM00421">
    <property type="entry name" value="HTH_LUXR"/>
    <property type="match status" value="1"/>
</dbReference>
<dbReference type="Gene3D" id="3.30.450.40">
    <property type="match status" value="1"/>
</dbReference>
<keyword evidence="6" id="KW-1185">Reference proteome</keyword>
<evidence type="ECO:0000313" key="5">
    <source>
        <dbReference type="EMBL" id="MBC2961441.1"/>
    </source>
</evidence>
<feature type="domain" description="HTH luxR-type" evidence="4">
    <location>
        <begin position="200"/>
        <end position="265"/>
    </location>
</feature>
<dbReference type="PRINTS" id="PR00038">
    <property type="entry name" value="HTHLUXR"/>
</dbReference>
<evidence type="ECO:0000256" key="3">
    <source>
        <dbReference type="ARBA" id="ARBA00023163"/>
    </source>
</evidence>
<dbReference type="InterPro" id="IPR003018">
    <property type="entry name" value="GAF"/>
</dbReference>
<dbReference type="PANTHER" id="PTHR44688:SF16">
    <property type="entry name" value="DNA-BINDING TRANSCRIPTIONAL ACTIVATOR DEVR_DOSR"/>
    <property type="match status" value="1"/>
</dbReference>
<dbReference type="InterPro" id="IPR000792">
    <property type="entry name" value="Tscrpt_reg_LuxR_C"/>
</dbReference>
<dbReference type="SUPFAM" id="SSF55781">
    <property type="entry name" value="GAF domain-like"/>
    <property type="match status" value="1"/>
</dbReference>
<evidence type="ECO:0000259" key="4">
    <source>
        <dbReference type="PROSITE" id="PS50043"/>
    </source>
</evidence>
<gene>
    <name evidence="5" type="ORF">H7344_14160</name>
</gene>
<dbReference type="InterPro" id="IPR016032">
    <property type="entry name" value="Sig_transdc_resp-reg_C-effctor"/>
</dbReference>
<evidence type="ECO:0000256" key="1">
    <source>
        <dbReference type="ARBA" id="ARBA00023015"/>
    </source>
</evidence>
<dbReference type="RefSeq" id="WP_186346662.1">
    <property type="nucleotide sequence ID" value="NZ_BMMR01000006.1"/>
</dbReference>
<dbReference type="Proteomes" id="UP000604001">
    <property type="component" value="Unassembled WGS sequence"/>
</dbReference>
<proteinExistence type="predicted"/>
<organism evidence="5 6">
    <name type="scientific">Nocardioides deserti</name>
    <dbReference type="NCBI Taxonomy" id="1588644"/>
    <lineage>
        <taxon>Bacteria</taxon>
        <taxon>Bacillati</taxon>
        <taxon>Actinomycetota</taxon>
        <taxon>Actinomycetes</taxon>
        <taxon>Propionibacteriales</taxon>
        <taxon>Nocardioidaceae</taxon>
        <taxon>Nocardioides</taxon>
    </lineage>
</organism>
<protein>
    <submittedName>
        <fullName evidence="5">GAF domain-containing protein</fullName>
    </submittedName>
</protein>
<evidence type="ECO:0000256" key="2">
    <source>
        <dbReference type="ARBA" id="ARBA00023125"/>
    </source>
</evidence>
<dbReference type="PANTHER" id="PTHR44688">
    <property type="entry name" value="DNA-BINDING TRANSCRIPTIONAL ACTIVATOR DEVR_DOSR"/>
    <property type="match status" value="1"/>
</dbReference>
<keyword evidence="1" id="KW-0805">Transcription regulation</keyword>
<comment type="caution">
    <text evidence="5">The sequence shown here is derived from an EMBL/GenBank/DDBJ whole genome shotgun (WGS) entry which is preliminary data.</text>
</comment>
<dbReference type="InterPro" id="IPR029016">
    <property type="entry name" value="GAF-like_dom_sf"/>
</dbReference>
<dbReference type="InterPro" id="IPR036388">
    <property type="entry name" value="WH-like_DNA-bd_sf"/>
</dbReference>
<dbReference type="Pfam" id="PF00196">
    <property type="entry name" value="GerE"/>
    <property type="match status" value="1"/>
</dbReference>
<dbReference type="Gene3D" id="1.10.10.10">
    <property type="entry name" value="Winged helix-like DNA-binding domain superfamily/Winged helix DNA-binding domain"/>
    <property type="match status" value="1"/>
</dbReference>
<sequence length="268" mass="28459">MDPRAEETRLWASALGALRERTGAPMVFGGAVVPGGLRLTHVVGSRTGALQGLLVRPGAGLGGRVWQESDALVVADYGLATDISHDYDEPVRSEGLRTVAGAPVIVDRVLRGVVYAGTRGLPVTGDRLREAAVAAARTLAREIAVEDEVERRLAARRAHDSQAAVALGHAHAEVRALVGRTADPDLRERLDRLAALLVLGPADDLALSPRQVDVLSLVATGASYATVGERLGLSPQTVKSYMRDILVVLGVHSRHEAVAEARRRRLVP</sequence>
<reference evidence="5 6" key="1">
    <citation type="submission" date="2020-08" db="EMBL/GenBank/DDBJ databases">
        <title>novel species in genus Nocardioides.</title>
        <authorList>
            <person name="Zhang G."/>
        </authorList>
    </citation>
    <scope>NUCLEOTIDE SEQUENCE [LARGE SCALE GENOMIC DNA]</scope>
    <source>
        <strain evidence="5 6">SC8A-24</strain>
    </source>
</reference>
<keyword evidence="3" id="KW-0804">Transcription</keyword>
<accession>A0ABR6UAH1</accession>
<dbReference type="SUPFAM" id="SSF46894">
    <property type="entry name" value="C-terminal effector domain of the bipartite response regulators"/>
    <property type="match status" value="1"/>
</dbReference>
<dbReference type="EMBL" id="JACMYC010000008">
    <property type="protein sequence ID" value="MBC2961441.1"/>
    <property type="molecule type" value="Genomic_DNA"/>
</dbReference>
<dbReference type="PROSITE" id="PS50043">
    <property type="entry name" value="HTH_LUXR_2"/>
    <property type="match status" value="1"/>
</dbReference>
<keyword evidence="2" id="KW-0238">DNA-binding</keyword>
<dbReference type="CDD" id="cd06170">
    <property type="entry name" value="LuxR_C_like"/>
    <property type="match status" value="1"/>
</dbReference>
<name>A0ABR6UAH1_9ACTN</name>
<evidence type="ECO:0000313" key="6">
    <source>
        <dbReference type="Proteomes" id="UP000604001"/>
    </source>
</evidence>